<sequence length="1246" mass="135329">MWQIWIDTGGTFTDCLAVSPSGTLKRTKVLSSSFLRGRLVEKTAPNTYKIATHWAFENTLITGYSFRLAGETAFVKIVNVSGGRLELERDIALPPSFPVDFEVTTHEEAPVLATRIVTETPLSEPFPALTMRLGTTKGTNALLERKGAPVTLYVTEGFKDAVRIGTQQRPHLFQLAIPEPTLLYDEVIEVPERLDAAGNVIASFSAAEVPVPGSDRHSVAISFLHSYVNPVHERQLSDLLHHRKYASISSSSELYAGINYLKRTQTALVNAYLQPILTDYIDNIKKALGRQTLRIMTSAGGLVSADAFRAKDSLLSGPAGGMVGAAAIAQQLGFERCLTFDMGGTSTDTARFDGKPDLEFVTKIEGIELHNPTLAIETVAAGGGSICSFDGQKLRVGPESAGASPGPACYGAGGPLTVTDINLLLGKLDTSRFGIPVRIDKAREALAALQQTIVTQTGQHLTEEELLHGLEQIANEKMAEAIRRISVAKGFDPKDYPLLTFGGAGGLHGCQLAEILNISTVILPYDAGLLSAYGMGQARVERIVSRQVLTPLEELTDRLPELIEALSQTAREALLKEGIDAVEVRAILLYLRFKGQENALETDGRHLESLPRRFREKYRQLFGYCPATRSIEVESIKIIAGEKQLPQPPHAVCRAVREADPFKQMTYPVYDWEHLSEGDFFTGPAVLLNPTSTSFIPAGWKAVATPTRDIVVQRIAQTTQDAAQPDANRAVELELFTNRFMAIAEEMGAQLQRTAFSVNVKERLDFSCALLDTEAELLVNAPHIPVHLGSLGVCARLVREKIPIGPGDVIITNHPKYGGSHLPDVTILAGVFTPDERLIGYVINRAHHAEIGGRTPGSMPPDATSLDEEGVVILPTYLVKNGEMQWESMERLFTHSSYPTRALTENIADINAALASLRSGEAALQTLAAQHGLEKVQLYMKLLKDSAFEALQQAVSAFKNKKFEASETLDDGHTIQLAVTLSQEDHAPDTTLRFDFTGTSPCHPHNLNANISIIYSAILYVLRLLVNKNIPLNEGLMRGVEVVLPENSFLHPSFSDDPTQCPAVVGGNTEVSQRLVDTLLKAFELAACSQGTMNNFLFGNGTFGYYETICGGTGASRGAHGRSAVHQHMTNTRITDPEELERRYPVRLNQFSIRKGSGGKGKWHGGDGVVREIRFLEPLRVTLITQHRNVPPYGMAGGQVGQTGRQTLTRTDGTTEALAGICSLEAAAGDVLCLETPGGGGYGNLI</sequence>
<dbReference type="InterPro" id="IPR045079">
    <property type="entry name" value="Oxoprolinase-like"/>
</dbReference>
<dbReference type="InterPro" id="IPR002821">
    <property type="entry name" value="Hydantoinase_A"/>
</dbReference>
<gene>
    <name evidence="5" type="ordered locus">Runsl_3847</name>
</gene>
<dbReference type="EMBL" id="CP002859">
    <property type="protein sequence ID" value="AEI50205.1"/>
    <property type="molecule type" value="Genomic_DNA"/>
</dbReference>
<evidence type="ECO:0000313" key="6">
    <source>
        <dbReference type="Proteomes" id="UP000000493"/>
    </source>
</evidence>
<dbReference type="Pfam" id="PF05378">
    <property type="entry name" value="Hydant_A_N"/>
    <property type="match status" value="1"/>
</dbReference>
<dbReference type="GO" id="GO:0005829">
    <property type="term" value="C:cytosol"/>
    <property type="evidence" value="ECO:0007669"/>
    <property type="project" value="TreeGrafter"/>
</dbReference>
<keyword evidence="6" id="KW-1185">Reference proteome</keyword>
<dbReference type="Pfam" id="PF02538">
    <property type="entry name" value="Hydantoinase_B"/>
    <property type="match status" value="1"/>
</dbReference>
<proteinExistence type="inferred from homology"/>
<evidence type="ECO:0000259" key="3">
    <source>
        <dbReference type="Pfam" id="PF02538"/>
    </source>
</evidence>
<dbReference type="Proteomes" id="UP000000493">
    <property type="component" value="Chromosome"/>
</dbReference>
<organism evidence="5 6">
    <name type="scientific">Runella slithyformis (strain ATCC 29530 / DSM 19594 / LMG 11500 / NCIMB 11436 / LSU 4)</name>
    <dbReference type="NCBI Taxonomy" id="761193"/>
    <lineage>
        <taxon>Bacteria</taxon>
        <taxon>Pseudomonadati</taxon>
        <taxon>Bacteroidota</taxon>
        <taxon>Cytophagia</taxon>
        <taxon>Cytophagales</taxon>
        <taxon>Spirosomataceae</taxon>
        <taxon>Runella</taxon>
    </lineage>
</organism>
<comment type="similarity">
    <text evidence="1">Belongs to the oxoprolinase family.</text>
</comment>
<keyword evidence="5" id="KW-0378">Hydrolase</keyword>
<feature type="domain" description="Hydantoinase/oxoprolinase N-terminal" evidence="4">
    <location>
        <begin position="128"/>
        <end position="240"/>
    </location>
</feature>
<accession>A0A7U3ZMZ9</accession>
<evidence type="ECO:0000259" key="4">
    <source>
        <dbReference type="Pfam" id="PF05378"/>
    </source>
</evidence>
<dbReference type="PANTHER" id="PTHR11365">
    <property type="entry name" value="5-OXOPROLINASE RELATED"/>
    <property type="match status" value="1"/>
</dbReference>
<dbReference type="RefSeq" id="WP_013929508.1">
    <property type="nucleotide sequence ID" value="NC_015703.1"/>
</dbReference>
<dbReference type="PANTHER" id="PTHR11365:SF23">
    <property type="entry name" value="HYPOTHETICAL 5-OXOPROLINASE (EUROFUNG)-RELATED"/>
    <property type="match status" value="1"/>
</dbReference>
<protein>
    <submittedName>
        <fullName evidence="5">5-oxoprolinase (ATP-hydrolyzing)</fullName>
        <ecNumber evidence="5">3.5.2.9</ecNumber>
    </submittedName>
</protein>
<dbReference type="Pfam" id="PF01968">
    <property type="entry name" value="Hydantoinase_A"/>
    <property type="match status" value="1"/>
</dbReference>
<dbReference type="InterPro" id="IPR008040">
    <property type="entry name" value="Hydant_A_N"/>
</dbReference>
<evidence type="ECO:0000259" key="2">
    <source>
        <dbReference type="Pfam" id="PF01968"/>
    </source>
</evidence>
<feature type="domain" description="Hydantoinase A/oxoprolinase" evidence="2">
    <location>
        <begin position="263"/>
        <end position="542"/>
    </location>
</feature>
<name>A0A7U3ZMZ9_RUNSL</name>
<dbReference type="EC" id="3.5.2.9" evidence="5"/>
<dbReference type="AlphaFoldDB" id="A0A7U3ZMZ9"/>
<evidence type="ECO:0000313" key="5">
    <source>
        <dbReference type="EMBL" id="AEI50205.1"/>
    </source>
</evidence>
<reference evidence="5 6" key="2">
    <citation type="journal article" date="2012" name="Stand. Genomic Sci.">
        <title>Complete genome sequence of the aquatic bacterium Runella slithyformis type strain (LSU 4(T)).</title>
        <authorList>
            <person name="Copeland A."/>
            <person name="Zhang X."/>
            <person name="Misra M."/>
            <person name="Lapidus A."/>
            <person name="Nolan M."/>
            <person name="Lucas S."/>
            <person name="Deshpande S."/>
            <person name="Cheng J.F."/>
            <person name="Tapia R."/>
            <person name="Goodwin L.A."/>
            <person name="Pitluck S."/>
            <person name="Liolios K."/>
            <person name="Pagani I."/>
            <person name="Ivanova N."/>
            <person name="Mikhailova N."/>
            <person name="Pati A."/>
            <person name="Chen A."/>
            <person name="Palaniappan K."/>
            <person name="Land M."/>
            <person name="Hauser L."/>
            <person name="Pan C."/>
            <person name="Jeffries C.D."/>
            <person name="Detter J.C."/>
            <person name="Brambilla E.M."/>
            <person name="Rohde M."/>
            <person name="Djao O.D."/>
            <person name="Goker M."/>
            <person name="Sikorski J."/>
            <person name="Tindall B.J."/>
            <person name="Woyke T."/>
            <person name="Bristow J."/>
            <person name="Eisen J.A."/>
            <person name="Markowitz V."/>
            <person name="Hugenholtz P."/>
            <person name="Kyrpides N.C."/>
            <person name="Klenk H.P."/>
            <person name="Mavromatis K."/>
        </authorList>
    </citation>
    <scope>NUCLEOTIDE SEQUENCE [LARGE SCALE GENOMIC DNA]</scope>
    <source>
        <strain evidence="6">ATCC 29530 / DSM 19594 / LMG 11500 / NCIMB 11436 / LSU 4</strain>
    </source>
</reference>
<evidence type="ECO:0000256" key="1">
    <source>
        <dbReference type="ARBA" id="ARBA00010403"/>
    </source>
</evidence>
<reference evidence="6" key="1">
    <citation type="submission" date="2011-06" db="EMBL/GenBank/DDBJ databases">
        <title>The complete genome of chromosome of Runella slithyformis DSM 19594.</title>
        <authorList>
            <consortium name="US DOE Joint Genome Institute (JGI-PGF)"/>
            <person name="Lucas S."/>
            <person name="Han J."/>
            <person name="Lapidus A."/>
            <person name="Bruce D."/>
            <person name="Goodwin L."/>
            <person name="Pitluck S."/>
            <person name="Peters L."/>
            <person name="Kyrpides N."/>
            <person name="Mavromatis K."/>
            <person name="Ivanova N."/>
            <person name="Ovchinnikova G."/>
            <person name="Zhang X."/>
            <person name="Misra M."/>
            <person name="Detter J.C."/>
            <person name="Tapia R."/>
            <person name="Han C."/>
            <person name="Land M."/>
            <person name="Hauser L."/>
            <person name="Markowitz V."/>
            <person name="Cheng J.-F."/>
            <person name="Hugenholtz P."/>
            <person name="Woyke T."/>
            <person name="Wu D."/>
            <person name="Tindall B."/>
            <person name="Faehrich R."/>
            <person name="Brambilla E."/>
            <person name="Klenk H.-P."/>
            <person name="Eisen J.A."/>
        </authorList>
    </citation>
    <scope>NUCLEOTIDE SEQUENCE [LARGE SCALE GENOMIC DNA]</scope>
    <source>
        <strain evidence="6">ATCC 29530 / DSM 19594 / LMG 11500 / NCIMB 11436 / LSU 4</strain>
    </source>
</reference>
<dbReference type="InterPro" id="IPR003692">
    <property type="entry name" value="Hydantoinase_B"/>
</dbReference>
<dbReference type="GO" id="GO:0017168">
    <property type="term" value="F:5-oxoprolinase (ATP-hydrolyzing) activity"/>
    <property type="evidence" value="ECO:0007669"/>
    <property type="project" value="UniProtKB-EC"/>
</dbReference>
<dbReference type="GO" id="GO:0006749">
    <property type="term" value="P:glutathione metabolic process"/>
    <property type="evidence" value="ECO:0007669"/>
    <property type="project" value="TreeGrafter"/>
</dbReference>
<feature type="domain" description="Hydantoinase B/oxoprolinase" evidence="3">
    <location>
        <begin position="730"/>
        <end position="1244"/>
    </location>
</feature>
<dbReference type="KEGG" id="rsi:Runsl_3847"/>